<dbReference type="SUPFAM" id="SSF54373">
    <property type="entry name" value="FAD-linked reductases, C-terminal domain"/>
    <property type="match status" value="1"/>
</dbReference>
<keyword evidence="2" id="KW-0285">Flavoprotein</keyword>
<accession>A0ABP4YMK6</accession>
<protein>
    <submittedName>
        <fullName evidence="6">N-methyl-L-tryptophan oxidase</fullName>
    </submittedName>
</protein>
<dbReference type="InterPro" id="IPR036188">
    <property type="entry name" value="FAD/NAD-bd_sf"/>
</dbReference>
<dbReference type="PROSITE" id="PS00895">
    <property type="entry name" value="3_HYDROXYISOBUT_DH"/>
    <property type="match status" value="1"/>
</dbReference>
<dbReference type="Gene3D" id="3.30.9.10">
    <property type="entry name" value="D-Amino Acid Oxidase, subunit A, domain 2"/>
    <property type="match status" value="1"/>
</dbReference>
<comment type="caution">
    <text evidence="6">The sequence shown here is derived from an EMBL/GenBank/DDBJ whole genome shotgun (WGS) entry which is preliminary data.</text>
</comment>
<comment type="cofactor">
    <cofactor evidence="1">
        <name>FAD</name>
        <dbReference type="ChEBI" id="CHEBI:57692"/>
    </cofactor>
</comment>
<dbReference type="InterPro" id="IPR006076">
    <property type="entry name" value="FAD-dep_OxRdtase"/>
</dbReference>
<evidence type="ECO:0000313" key="7">
    <source>
        <dbReference type="Proteomes" id="UP001500218"/>
    </source>
</evidence>
<keyword evidence="4" id="KW-0560">Oxidoreductase</keyword>
<evidence type="ECO:0000256" key="4">
    <source>
        <dbReference type="ARBA" id="ARBA00023002"/>
    </source>
</evidence>
<gene>
    <name evidence="6" type="primary">solA_2</name>
    <name evidence="6" type="ORF">GCM10009682_50390</name>
</gene>
<name>A0ABP4YMK6_9ACTN</name>
<dbReference type="Proteomes" id="UP001500218">
    <property type="component" value="Unassembled WGS sequence"/>
</dbReference>
<evidence type="ECO:0000259" key="5">
    <source>
        <dbReference type="Pfam" id="PF01266"/>
    </source>
</evidence>
<dbReference type="SUPFAM" id="SSF51905">
    <property type="entry name" value="FAD/NAD(P)-binding domain"/>
    <property type="match status" value="1"/>
</dbReference>
<sequence>MRPRVIVVGLGTMGAAAAWRLAARGADVVGLDRFAPPHRRGAHAGGTRIIRMAYMEGAAYVPLVRRAYPMWRDLEAATGRRLLTPSGALMLGPADLPAVAGSAEAAREHGLAHEVLDAAEVRRRFPAFTPGPDEVGVFEEAAGLLRPEAAIEAMLGLARDAGADLRTGAEVTGWWAGPEGVGVRTADGELRADRLVLAPGAWAGRLLDDLDLPLRVERRVQHYWRPADLSAYAPERFPVWIWDAPDGSTGYGIGAVDGAVKAAMHSGAGLVDPDLGADPATTAEADTMREWLASRVPDLAAAEWAGAVECLYTLTPDTDFVLGPHPAHANVAVACGFSGHGFKFAPVVGDVLADLTLAGGTEAPVGLFDPGRFRRGAFAGGVDR</sequence>
<keyword evidence="3" id="KW-0274">FAD</keyword>
<organism evidence="6 7">
    <name type="scientific">Luedemannella flava</name>
    <dbReference type="NCBI Taxonomy" id="349316"/>
    <lineage>
        <taxon>Bacteria</taxon>
        <taxon>Bacillati</taxon>
        <taxon>Actinomycetota</taxon>
        <taxon>Actinomycetes</taxon>
        <taxon>Micromonosporales</taxon>
        <taxon>Micromonosporaceae</taxon>
        <taxon>Luedemannella</taxon>
    </lineage>
</organism>
<dbReference type="PANTHER" id="PTHR10961">
    <property type="entry name" value="PEROXISOMAL SARCOSINE OXIDASE"/>
    <property type="match status" value="1"/>
</dbReference>
<keyword evidence="7" id="KW-1185">Reference proteome</keyword>
<evidence type="ECO:0000256" key="1">
    <source>
        <dbReference type="ARBA" id="ARBA00001974"/>
    </source>
</evidence>
<feature type="domain" description="FAD dependent oxidoreductase" evidence="5">
    <location>
        <begin position="4"/>
        <end position="355"/>
    </location>
</feature>
<dbReference type="PANTHER" id="PTHR10961:SF7">
    <property type="entry name" value="FAD DEPENDENT OXIDOREDUCTASE DOMAIN-CONTAINING PROTEIN"/>
    <property type="match status" value="1"/>
</dbReference>
<evidence type="ECO:0000256" key="3">
    <source>
        <dbReference type="ARBA" id="ARBA00022827"/>
    </source>
</evidence>
<proteinExistence type="predicted"/>
<dbReference type="NCBIfam" id="NF008425">
    <property type="entry name" value="PRK11259.1"/>
    <property type="match status" value="1"/>
</dbReference>
<dbReference type="Pfam" id="PF01266">
    <property type="entry name" value="DAO"/>
    <property type="match status" value="1"/>
</dbReference>
<evidence type="ECO:0000256" key="2">
    <source>
        <dbReference type="ARBA" id="ARBA00022630"/>
    </source>
</evidence>
<evidence type="ECO:0000313" key="6">
    <source>
        <dbReference type="EMBL" id="GAA1824015.1"/>
    </source>
</evidence>
<dbReference type="InterPro" id="IPR002204">
    <property type="entry name" value="3-OH-isobutyrate_DH-rel_CS"/>
</dbReference>
<dbReference type="EMBL" id="BAAALT010000207">
    <property type="protein sequence ID" value="GAA1824015.1"/>
    <property type="molecule type" value="Genomic_DNA"/>
</dbReference>
<reference evidence="7" key="1">
    <citation type="journal article" date="2019" name="Int. J. Syst. Evol. Microbiol.">
        <title>The Global Catalogue of Microorganisms (GCM) 10K type strain sequencing project: providing services to taxonomists for standard genome sequencing and annotation.</title>
        <authorList>
            <consortium name="The Broad Institute Genomics Platform"/>
            <consortium name="The Broad Institute Genome Sequencing Center for Infectious Disease"/>
            <person name="Wu L."/>
            <person name="Ma J."/>
        </authorList>
    </citation>
    <scope>NUCLEOTIDE SEQUENCE [LARGE SCALE GENOMIC DNA]</scope>
    <source>
        <strain evidence="7">JCM 13250</strain>
    </source>
</reference>
<dbReference type="Gene3D" id="3.50.50.60">
    <property type="entry name" value="FAD/NAD(P)-binding domain"/>
    <property type="match status" value="1"/>
</dbReference>
<dbReference type="RefSeq" id="WP_344137357.1">
    <property type="nucleotide sequence ID" value="NZ_BAAALT010000207.1"/>
</dbReference>
<dbReference type="InterPro" id="IPR045170">
    <property type="entry name" value="MTOX"/>
</dbReference>